<evidence type="ECO:0000313" key="3">
    <source>
        <dbReference type="Proteomes" id="UP000276776"/>
    </source>
</evidence>
<dbReference type="Proteomes" id="UP000276776">
    <property type="component" value="Unassembled WGS sequence"/>
</dbReference>
<evidence type="ECO:0000313" key="2">
    <source>
        <dbReference type="EMBL" id="VDN00117.1"/>
    </source>
</evidence>
<dbReference type="EMBL" id="UYYF01001773">
    <property type="protein sequence ID" value="VDN00117.1"/>
    <property type="molecule type" value="Genomic_DNA"/>
</dbReference>
<evidence type="ECO:0000256" key="1">
    <source>
        <dbReference type="SAM" id="SignalP"/>
    </source>
</evidence>
<proteinExistence type="predicted"/>
<reference evidence="4" key="1">
    <citation type="submission" date="2017-02" db="UniProtKB">
        <authorList>
            <consortium name="WormBaseParasite"/>
        </authorList>
    </citation>
    <scope>IDENTIFICATION</scope>
</reference>
<keyword evidence="1" id="KW-0732">Signal</keyword>
<organism evidence="4">
    <name type="scientific">Thelazia callipaeda</name>
    <name type="common">Oriental eyeworm</name>
    <name type="synonym">Parasitic nematode</name>
    <dbReference type="NCBI Taxonomy" id="103827"/>
    <lineage>
        <taxon>Eukaryota</taxon>
        <taxon>Metazoa</taxon>
        <taxon>Ecdysozoa</taxon>
        <taxon>Nematoda</taxon>
        <taxon>Chromadorea</taxon>
        <taxon>Rhabditida</taxon>
        <taxon>Spirurina</taxon>
        <taxon>Spiruromorpha</taxon>
        <taxon>Thelazioidea</taxon>
        <taxon>Thelaziidae</taxon>
        <taxon>Thelazia</taxon>
    </lineage>
</organism>
<feature type="signal peptide" evidence="1">
    <location>
        <begin position="1"/>
        <end position="20"/>
    </location>
</feature>
<keyword evidence="3" id="KW-1185">Reference proteome</keyword>
<accession>A0A0N5CTK3</accession>
<evidence type="ECO:0000313" key="4">
    <source>
        <dbReference type="WBParaSite" id="TCLT_0000356301-mRNA-1"/>
    </source>
</evidence>
<name>A0A0N5CTK3_THECL</name>
<feature type="chain" id="PRO_5043126325" evidence="1">
    <location>
        <begin position="21"/>
        <end position="131"/>
    </location>
</feature>
<protein>
    <submittedName>
        <fullName evidence="4">Secreted protein</fullName>
    </submittedName>
</protein>
<reference evidence="2 3" key="2">
    <citation type="submission" date="2018-11" db="EMBL/GenBank/DDBJ databases">
        <authorList>
            <consortium name="Pathogen Informatics"/>
        </authorList>
    </citation>
    <scope>NUCLEOTIDE SEQUENCE [LARGE SCALE GENOMIC DNA]</scope>
</reference>
<dbReference type="AlphaFoldDB" id="A0A0N5CTK3"/>
<sequence>MPAFGFIVCIVVFTRRAGFCVQLSAPSGGSFVRTKQLNVRLLAGDCLMDKSLRCQRFHLDGWHSVILLDSEKTLNLMKFIVKLSRYYTACFTDVAYDTREVDLEHHLFLQQKWPRRGLRWRGSVLLHFSEV</sequence>
<gene>
    <name evidence="2" type="ORF">TCLT_LOCUS3554</name>
</gene>
<dbReference type="WBParaSite" id="TCLT_0000356301-mRNA-1">
    <property type="protein sequence ID" value="TCLT_0000356301-mRNA-1"/>
    <property type="gene ID" value="TCLT_0000356301"/>
</dbReference>